<feature type="domain" description="PAS" evidence="8">
    <location>
        <begin position="340"/>
        <end position="410"/>
    </location>
</feature>
<dbReference type="SMART" id="SM00304">
    <property type="entry name" value="HAMP"/>
    <property type="match status" value="1"/>
</dbReference>
<feature type="transmembrane region" description="Helical" evidence="6">
    <location>
        <begin position="255"/>
        <end position="280"/>
    </location>
</feature>
<organism evidence="11 12">
    <name type="scientific">Methanocalculus taiwanensis</name>
    <dbReference type="NCBI Taxonomy" id="106207"/>
    <lineage>
        <taxon>Archaea</taxon>
        <taxon>Methanobacteriati</taxon>
        <taxon>Methanobacteriota</taxon>
        <taxon>Stenosarchaea group</taxon>
        <taxon>Methanomicrobia</taxon>
        <taxon>Methanomicrobiales</taxon>
        <taxon>Methanocalculaceae</taxon>
        <taxon>Methanocalculus</taxon>
    </lineage>
</organism>
<evidence type="ECO:0000259" key="8">
    <source>
        <dbReference type="PROSITE" id="PS50112"/>
    </source>
</evidence>
<keyword evidence="12" id="KW-1185">Reference proteome</keyword>
<dbReference type="EC" id="2.7.13.3" evidence="2"/>
<dbReference type="CDD" id="cd00075">
    <property type="entry name" value="HATPase"/>
    <property type="match status" value="1"/>
</dbReference>
<dbReference type="AlphaFoldDB" id="A0ABD4THB9"/>
<keyword evidence="6" id="KW-0812">Transmembrane</keyword>
<dbReference type="SUPFAM" id="SSF55874">
    <property type="entry name" value="ATPase domain of HSP90 chaperone/DNA topoisomerase II/histidine kinase"/>
    <property type="match status" value="1"/>
</dbReference>
<evidence type="ECO:0000259" key="9">
    <source>
        <dbReference type="PROSITE" id="PS50113"/>
    </source>
</evidence>
<dbReference type="SMART" id="SM00091">
    <property type="entry name" value="PAS"/>
    <property type="match status" value="1"/>
</dbReference>
<dbReference type="SMART" id="SM00387">
    <property type="entry name" value="HATPase_c"/>
    <property type="match status" value="1"/>
</dbReference>
<evidence type="ECO:0000256" key="4">
    <source>
        <dbReference type="ARBA" id="ARBA00022679"/>
    </source>
</evidence>
<name>A0ABD4THB9_9EURY</name>
<dbReference type="InterPro" id="IPR001610">
    <property type="entry name" value="PAC"/>
</dbReference>
<dbReference type="InterPro" id="IPR036890">
    <property type="entry name" value="HATPase_C_sf"/>
</dbReference>
<keyword evidence="4" id="KW-0808">Transferase</keyword>
<dbReference type="InterPro" id="IPR005467">
    <property type="entry name" value="His_kinase_dom"/>
</dbReference>
<feature type="domain" description="HAMP" evidence="10">
    <location>
        <begin position="282"/>
        <end position="335"/>
    </location>
</feature>
<dbReference type="Pfam" id="PF08448">
    <property type="entry name" value="PAS_4"/>
    <property type="match status" value="1"/>
</dbReference>
<sequence length="680" mass="76042">MNVRNQIIVIIVLVIASLVVGLGFATHTLILQDFADLEDKHLEDTMDRTIRSIEREQQFLSISVMDWSDWDDTYLFVQGMDPEYVQKNLDDSVFHYFNLNAMIFTGPDGDVVYARGFDPGVGEDKEIPPQLYTLHDSLLKSDAKELSGIYETKGGLMLVAVRPIRMSWGEGPVMGTLLFARVMDERWVLDLSDLAGVPIRITDIPEAPLPAVEPSLAISKDGDTITGSTVIYDLFGEPVMMLSITQERTIYRKGLLAYESGMVAILIFSGITAILFYLLVNHIFLRRITRLNREVQDITGSTSTTASVGIDGDDEVAELAASINGMLDSLEKDQQVIRESEEKYRLIAENTADIIYICDMNLNLTYVSPSVTKVKGFTIEEALAMPIEERNTPASIKEIMALFTLEMENEATGSADSDRTITFESEEYCKNGSIILVENSVRFLRDTEGKPVAILGIGHDYTERKRAEDALQLTNAKLQLLSSITRHDILNKVMIAKGYLELAEEAQGEDVQADYLKEAQKATEAIQKQIEFTREYQQLGIQSPAWQTISSLIESIDDSELPLTSVCTGIQIYADPMIERAFFNLYENTLRHAKGATRVLVSCEETDSGLLITWEDDGCGIPDNEKEHIFQRGFGKNTGFGLFLVREILDITRISITEDGLPGKGARFRMLVREGGYRMA</sequence>
<dbReference type="Proteomes" id="UP001524383">
    <property type="component" value="Unassembled WGS sequence"/>
</dbReference>
<dbReference type="CDD" id="cd00130">
    <property type="entry name" value="PAS"/>
    <property type="match status" value="1"/>
</dbReference>
<reference evidence="11 12" key="1">
    <citation type="submission" date="2019-08" db="EMBL/GenBank/DDBJ databases">
        <authorList>
            <person name="Chen S.-C."/>
            <person name="Lai M.-C."/>
            <person name="You Y.-T."/>
        </authorList>
    </citation>
    <scope>NUCLEOTIDE SEQUENCE [LARGE SCALE GENOMIC DNA]</scope>
    <source>
        <strain evidence="11 12">P2F9704a</strain>
    </source>
</reference>
<feature type="transmembrane region" description="Helical" evidence="6">
    <location>
        <begin position="6"/>
        <end position="31"/>
    </location>
</feature>
<dbReference type="RefSeq" id="WP_255332057.1">
    <property type="nucleotide sequence ID" value="NZ_VOTZ01000006.1"/>
</dbReference>
<accession>A0ABD4THB9</accession>
<dbReference type="SMART" id="SM00086">
    <property type="entry name" value="PAC"/>
    <property type="match status" value="1"/>
</dbReference>
<dbReference type="NCBIfam" id="TIGR00229">
    <property type="entry name" value="sensory_box"/>
    <property type="match status" value="1"/>
</dbReference>
<evidence type="ECO:0000256" key="6">
    <source>
        <dbReference type="SAM" id="Phobius"/>
    </source>
</evidence>
<dbReference type="InterPro" id="IPR003594">
    <property type="entry name" value="HATPase_dom"/>
</dbReference>
<comment type="catalytic activity">
    <reaction evidence="1">
        <text>ATP + protein L-histidine = ADP + protein N-phospho-L-histidine.</text>
        <dbReference type="EC" id="2.7.13.3"/>
    </reaction>
</comment>
<keyword evidence="5" id="KW-0418">Kinase</keyword>
<dbReference type="InterPro" id="IPR035965">
    <property type="entry name" value="PAS-like_dom_sf"/>
</dbReference>
<evidence type="ECO:0000256" key="2">
    <source>
        <dbReference type="ARBA" id="ARBA00012438"/>
    </source>
</evidence>
<dbReference type="PROSITE" id="PS50112">
    <property type="entry name" value="PAS"/>
    <property type="match status" value="1"/>
</dbReference>
<evidence type="ECO:0000313" key="12">
    <source>
        <dbReference type="Proteomes" id="UP001524383"/>
    </source>
</evidence>
<keyword evidence="6" id="KW-1133">Transmembrane helix</keyword>
<dbReference type="InterPro" id="IPR013656">
    <property type="entry name" value="PAS_4"/>
</dbReference>
<dbReference type="Pfam" id="PF05228">
    <property type="entry name" value="CHASE4"/>
    <property type="match status" value="1"/>
</dbReference>
<dbReference type="Pfam" id="PF02518">
    <property type="entry name" value="HATPase_c"/>
    <property type="match status" value="1"/>
</dbReference>
<dbReference type="InterPro" id="IPR000014">
    <property type="entry name" value="PAS"/>
</dbReference>
<dbReference type="PROSITE" id="PS50109">
    <property type="entry name" value="HIS_KIN"/>
    <property type="match status" value="1"/>
</dbReference>
<dbReference type="SUPFAM" id="SSF55785">
    <property type="entry name" value="PYP-like sensor domain (PAS domain)"/>
    <property type="match status" value="1"/>
</dbReference>
<evidence type="ECO:0000259" key="10">
    <source>
        <dbReference type="PROSITE" id="PS50885"/>
    </source>
</evidence>
<dbReference type="Gene3D" id="3.30.450.20">
    <property type="entry name" value="PAS domain"/>
    <property type="match status" value="1"/>
</dbReference>
<dbReference type="CDD" id="cd06225">
    <property type="entry name" value="HAMP"/>
    <property type="match status" value="1"/>
</dbReference>
<protein>
    <recommendedName>
        <fullName evidence="2">histidine kinase</fullName>
        <ecNumber evidence="2">2.7.13.3</ecNumber>
    </recommendedName>
</protein>
<dbReference type="PROSITE" id="PS50113">
    <property type="entry name" value="PAC"/>
    <property type="match status" value="1"/>
</dbReference>
<feature type="domain" description="Histidine kinase" evidence="7">
    <location>
        <begin position="578"/>
        <end position="676"/>
    </location>
</feature>
<keyword evidence="3" id="KW-0597">Phosphoprotein</keyword>
<dbReference type="InterPro" id="IPR000700">
    <property type="entry name" value="PAS-assoc_C"/>
</dbReference>
<proteinExistence type="predicted"/>
<dbReference type="Gene3D" id="6.10.340.10">
    <property type="match status" value="1"/>
</dbReference>
<dbReference type="InterPro" id="IPR003660">
    <property type="entry name" value="HAMP_dom"/>
</dbReference>
<feature type="domain" description="PAC" evidence="9">
    <location>
        <begin position="419"/>
        <end position="473"/>
    </location>
</feature>
<evidence type="ECO:0000256" key="1">
    <source>
        <dbReference type="ARBA" id="ARBA00000085"/>
    </source>
</evidence>
<dbReference type="GO" id="GO:0004673">
    <property type="term" value="F:protein histidine kinase activity"/>
    <property type="evidence" value="ECO:0007669"/>
    <property type="project" value="UniProtKB-EC"/>
</dbReference>
<dbReference type="PROSITE" id="PS50885">
    <property type="entry name" value="HAMP"/>
    <property type="match status" value="1"/>
</dbReference>
<comment type="caution">
    <text evidence="11">The sequence shown here is derived from an EMBL/GenBank/DDBJ whole genome shotgun (WGS) entry which is preliminary data.</text>
</comment>
<gene>
    <name evidence="11" type="ORF">FTO68_03800</name>
</gene>
<dbReference type="PANTHER" id="PTHR43304">
    <property type="entry name" value="PHYTOCHROME-LIKE PROTEIN CPH1"/>
    <property type="match status" value="1"/>
</dbReference>
<evidence type="ECO:0000256" key="3">
    <source>
        <dbReference type="ARBA" id="ARBA00022553"/>
    </source>
</evidence>
<dbReference type="Gene3D" id="3.30.565.10">
    <property type="entry name" value="Histidine kinase-like ATPase, C-terminal domain"/>
    <property type="match status" value="1"/>
</dbReference>
<dbReference type="PANTHER" id="PTHR43304:SF1">
    <property type="entry name" value="PAC DOMAIN-CONTAINING PROTEIN"/>
    <property type="match status" value="1"/>
</dbReference>
<keyword evidence="6" id="KW-0472">Membrane</keyword>
<dbReference type="InterPro" id="IPR007892">
    <property type="entry name" value="CHASE4"/>
</dbReference>
<dbReference type="Pfam" id="PF00672">
    <property type="entry name" value="HAMP"/>
    <property type="match status" value="1"/>
</dbReference>
<evidence type="ECO:0000313" key="11">
    <source>
        <dbReference type="EMBL" id="MCQ1538116.1"/>
    </source>
</evidence>
<dbReference type="EMBL" id="VOTZ01000006">
    <property type="protein sequence ID" value="MCQ1538116.1"/>
    <property type="molecule type" value="Genomic_DNA"/>
</dbReference>
<dbReference type="InterPro" id="IPR052162">
    <property type="entry name" value="Sensor_kinase/Photoreceptor"/>
</dbReference>
<evidence type="ECO:0000259" key="7">
    <source>
        <dbReference type="PROSITE" id="PS50109"/>
    </source>
</evidence>
<evidence type="ECO:0000256" key="5">
    <source>
        <dbReference type="ARBA" id="ARBA00022777"/>
    </source>
</evidence>